<dbReference type="NCBIfam" id="TIGR00114">
    <property type="entry name" value="lumazine-synth"/>
    <property type="match status" value="1"/>
</dbReference>
<comment type="caution">
    <text evidence="8">The sequence shown here is derived from an EMBL/GenBank/DDBJ whole genome shotgun (WGS) entry which is preliminary data.</text>
</comment>
<keyword evidence="4 7" id="KW-0686">Riboflavin biosynthesis</keyword>
<protein>
    <recommendedName>
        <fullName evidence="3 7">6,7-dimethyl-8-ribityllumazine synthase</fullName>
        <shortName evidence="7">DMRL synthase</shortName>
        <ecNumber evidence="3 7">2.5.1.78</ecNumber>
    </recommendedName>
</protein>
<dbReference type="GO" id="GO:0009231">
    <property type="term" value="P:riboflavin biosynthetic process"/>
    <property type="evidence" value="ECO:0007669"/>
    <property type="project" value="UniProtKB-UniPathway"/>
</dbReference>
<comment type="catalytic activity">
    <reaction evidence="6 7">
        <text>(2S)-2-hydroxy-3-oxobutyl phosphate + 5-amino-6-(D-ribitylamino)uracil = 6,7-dimethyl-8-(1-D-ribityl)lumazine + phosphate + 2 H2O + H(+)</text>
        <dbReference type="Rhea" id="RHEA:26152"/>
        <dbReference type="ChEBI" id="CHEBI:15377"/>
        <dbReference type="ChEBI" id="CHEBI:15378"/>
        <dbReference type="ChEBI" id="CHEBI:15934"/>
        <dbReference type="ChEBI" id="CHEBI:43474"/>
        <dbReference type="ChEBI" id="CHEBI:58201"/>
        <dbReference type="ChEBI" id="CHEBI:58830"/>
        <dbReference type="EC" id="2.5.1.78"/>
    </reaction>
</comment>
<evidence type="ECO:0000256" key="3">
    <source>
        <dbReference type="ARBA" id="ARBA00012664"/>
    </source>
</evidence>
<sequence>MKGLTPTQTLNGRGLKVLVIHTRWNLEIVNSLTQASVAKLTSLGVLETDIAVREVPGAFELPFAAMKLLPGYDAVIAIGVLIKGDTMHFEYISDSTCQGLMRVGLDAGIPVVLGVLTCLTEEQACLRAGIGGADKKSGHNHGEDWGSAAVEMTAHLASFFKRGDAAGDAGGVSKAFTLESVSVSIVGFEPLTCW</sequence>
<dbReference type="EMBL" id="QEAP01000022">
    <property type="protein sequence ID" value="TPX77385.1"/>
    <property type="molecule type" value="Genomic_DNA"/>
</dbReference>
<dbReference type="PANTHER" id="PTHR21058:SF0">
    <property type="entry name" value="6,7-DIMETHYL-8-RIBITYLLUMAZINE SYNTHASE"/>
    <property type="match status" value="1"/>
</dbReference>
<comment type="function">
    <text evidence="7">Catalyzes the formation of 6,7-dimethyl-8-ribityllumazine by condensation of 5-amino-6-(D-ribitylamino)uracil with 3,4-dihydroxy-2-butanone 4-phosphate. This is the penultimate step in the biosynthesis of riboflavin.</text>
</comment>
<dbReference type="Proteomes" id="UP000320333">
    <property type="component" value="Unassembled WGS sequence"/>
</dbReference>
<evidence type="ECO:0000313" key="8">
    <source>
        <dbReference type="EMBL" id="TPX77385.1"/>
    </source>
</evidence>
<reference evidence="8 9" key="1">
    <citation type="journal article" date="2019" name="Sci. Rep.">
        <title>Comparative genomics of chytrid fungi reveal insights into the obligate biotrophic and pathogenic lifestyle of Synchytrium endobioticum.</title>
        <authorList>
            <person name="van de Vossenberg B.T.L.H."/>
            <person name="Warris S."/>
            <person name="Nguyen H.D.T."/>
            <person name="van Gent-Pelzer M.P.E."/>
            <person name="Joly D.L."/>
            <person name="van de Geest H.C."/>
            <person name="Bonants P.J.M."/>
            <person name="Smith D.S."/>
            <person name="Levesque C.A."/>
            <person name="van der Lee T.A.J."/>
        </authorList>
    </citation>
    <scope>NUCLEOTIDE SEQUENCE [LARGE SCALE GENOMIC DNA]</scope>
    <source>
        <strain evidence="8 9">CBS 675.73</strain>
    </source>
</reference>
<dbReference type="GO" id="GO:0000906">
    <property type="term" value="F:6,7-dimethyl-8-ribityllumazine synthase activity"/>
    <property type="evidence" value="ECO:0007669"/>
    <property type="project" value="UniProtKB-EC"/>
</dbReference>
<dbReference type="InterPro" id="IPR002180">
    <property type="entry name" value="LS/RS"/>
</dbReference>
<dbReference type="InterPro" id="IPR034964">
    <property type="entry name" value="LS"/>
</dbReference>
<comment type="pathway">
    <text evidence="1 7">Cofactor biosynthesis; riboflavin biosynthesis; riboflavin from 2-hydroxy-3-oxobutyl phosphate and 5-amino-6-(D-ribitylamino)uracil: step 1/2.</text>
</comment>
<evidence type="ECO:0000256" key="5">
    <source>
        <dbReference type="ARBA" id="ARBA00022679"/>
    </source>
</evidence>
<dbReference type="UniPathway" id="UPA00275">
    <property type="reaction ID" value="UER00404"/>
</dbReference>
<accession>A0A507FP73</accession>
<dbReference type="Gene3D" id="3.40.50.960">
    <property type="entry name" value="Lumazine/riboflavin synthase"/>
    <property type="match status" value="1"/>
</dbReference>
<dbReference type="PANTHER" id="PTHR21058">
    <property type="entry name" value="6,7-DIMETHYL-8-RIBITYLLUMAZINE SYNTHASE DMRL SYNTHASE LUMAZINE SYNTHASE"/>
    <property type="match status" value="1"/>
</dbReference>
<keyword evidence="9" id="KW-1185">Reference proteome</keyword>
<gene>
    <name evidence="8" type="primary">RIB4A</name>
    <name evidence="8" type="ORF">CcCBS67573_g01334</name>
</gene>
<dbReference type="STRING" id="246404.A0A507FP73"/>
<evidence type="ECO:0000256" key="4">
    <source>
        <dbReference type="ARBA" id="ARBA00022619"/>
    </source>
</evidence>
<evidence type="ECO:0000256" key="6">
    <source>
        <dbReference type="ARBA" id="ARBA00048785"/>
    </source>
</evidence>
<dbReference type="HAMAP" id="MF_00178">
    <property type="entry name" value="Lumazine_synth"/>
    <property type="match status" value="1"/>
</dbReference>
<evidence type="ECO:0000256" key="2">
    <source>
        <dbReference type="ARBA" id="ARBA00007424"/>
    </source>
</evidence>
<dbReference type="AlphaFoldDB" id="A0A507FP73"/>
<evidence type="ECO:0000256" key="1">
    <source>
        <dbReference type="ARBA" id="ARBA00004917"/>
    </source>
</evidence>
<evidence type="ECO:0000256" key="7">
    <source>
        <dbReference type="RuleBase" id="RU003795"/>
    </source>
</evidence>
<organism evidence="8 9">
    <name type="scientific">Chytriomyces confervae</name>
    <dbReference type="NCBI Taxonomy" id="246404"/>
    <lineage>
        <taxon>Eukaryota</taxon>
        <taxon>Fungi</taxon>
        <taxon>Fungi incertae sedis</taxon>
        <taxon>Chytridiomycota</taxon>
        <taxon>Chytridiomycota incertae sedis</taxon>
        <taxon>Chytridiomycetes</taxon>
        <taxon>Chytridiales</taxon>
        <taxon>Chytriomycetaceae</taxon>
        <taxon>Chytriomyces</taxon>
    </lineage>
</organism>
<dbReference type="CDD" id="cd09209">
    <property type="entry name" value="Lumazine_synthase-I"/>
    <property type="match status" value="1"/>
</dbReference>
<dbReference type="GO" id="GO:0005758">
    <property type="term" value="C:mitochondrial intermembrane space"/>
    <property type="evidence" value="ECO:0007669"/>
    <property type="project" value="TreeGrafter"/>
</dbReference>
<dbReference type="EC" id="2.5.1.78" evidence="3 7"/>
<proteinExistence type="inferred from homology"/>
<evidence type="ECO:0000313" key="9">
    <source>
        <dbReference type="Proteomes" id="UP000320333"/>
    </source>
</evidence>
<name>A0A507FP73_9FUNG</name>
<dbReference type="OrthoDB" id="2965at2759"/>
<dbReference type="SUPFAM" id="SSF52121">
    <property type="entry name" value="Lumazine synthase"/>
    <property type="match status" value="1"/>
</dbReference>
<dbReference type="InterPro" id="IPR036467">
    <property type="entry name" value="LS/RS_sf"/>
</dbReference>
<keyword evidence="5 7" id="KW-0808">Transferase</keyword>
<dbReference type="GO" id="GO:0009349">
    <property type="term" value="C:riboflavin synthase complex"/>
    <property type="evidence" value="ECO:0007669"/>
    <property type="project" value="UniProtKB-UniRule"/>
</dbReference>
<comment type="similarity">
    <text evidence="2 7">Belongs to the DMRL synthase family.</text>
</comment>
<dbReference type="Pfam" id="PF00885">
    <property type="entry name" value="DMRL_synthase"/>
    <property type="match status" value="1"/>
</dbReference>